<dbReference type="OMA" id="QYTGIRG"/>
<dbReference type="SMR" id="Q75JX9"/>
<dbReference type="InParanoid" id="Q75JX9"/>
<dbReference type="HOGENOM" id="CLU_434408_0_0_1"/>
<dbReference type="SUPFAM" id="SSF54695">
    <property type="entry name" value="POZ domain"/>
    <property type="match status" value="1"/>
</dbReference>
<dbReference type="dictyBase" id="DDB_G0272214"/>
<reference evidence="1 2" key="1">
    <citation type="journal article" date="2005" name="Nature">
        <title>The genome of the social amoeba Dictyostelium discoideum.</title>
        <authorList>
            <consortium name="The Dictyostelium discoideum Sequencing Consortium"/>
            <person name="Eichinger L."/>
            <person name="Pachebat J.A."/>
            <person name="Glockner G."/>
            <person name="Rajandream M.A."/>
            <person name="Sucgang R."/>
            <person name="Berriman M."/>
            <person name="Song J."/>
            <person name="Olsen R."/>
            <person name="Szafranski K."/>
            <person name="Xu Q."/>
            <person name="Tunggal B."/>
            <person name="Kummerfeld S."/>
            <person name="Madera M."/>
            <person name="Konfortov B.A."/>
            <person name="Rivero F."/>
            <person name="Bankier A.T."/>
            <person name="Lehmann R."/>
            <person name="Hamlin N."/>
            <person name="Davies R."/>
            <person name="Gaudet P."/>
            <person name="Fey P."/>
            <person name="Pilcher K."/>
            <person name="Chen G."/>
            <person name="Saunders D."/>
            <person name="Sodergren E."/>
            <person name="Davis P."/>
            <person name="Kerhornou A."/>
            <person name="Nie X."/>
            <person name="Hall N."/>
            <person name="Anjard C."/>
            <person name="Hemphill L."/>
            <person name="Bason N."/>
            <person name="Farbrother P."/>
            <person name="Desany B."/>
            <person name="Just E."/>
            <person name="Morio T."/>
            <person name="Rost R."/>
            <person name="Churcher C."/>
            <person name="Cooper J."/>
            <person name="Haydock S."/>
            <person name="van Driessche N."/>
            <person name="Cronin A."/>
            <person name="Goodhead I."/>
            <person name="Muzny D."/>
            <person name="Mourier T."/>
            <person name="Pain A."/>
            <person name="Lu M."/>
            <person name="Harper D."/>
            <person name="Lindsay R."/>
            <person name="Hauser H."/>
            <person name="James K."/>
            <person name="Quiles M."/>
            <person name="Madan Babu M."/>
            <person name="Saito T."/>
            <person name="Buchrieser C."/>
            <person name="Wardroper A."/>
            <person name="Felder M."/>
            <person name="Thangavelu M."/>
            <person name="Johnson D."/>
            <person name="Knights A."/>
            <person name="Loulseged H."/>
            <person name="Mungall K."/>
            <person name="Oliver K."/>
            <person name="Price C."/>
            <person name="Quail M.A."/>
            <person name="Urushihara H."/>
            <person name="Hernandez J."/>
            <person name="Rabbinowitsch E."/>
            <person name="Steffen D."/>
            <person name="Sanders M."/>
            <person name="Ma J."/>
            <person name="Kohara Y."/>
            <person name="Sharp S."/>
            <person name="Simmonds M."/>
            <person name="Spiegler S."/>
            <person name="Tivey A."/>
            <person name="Sugano S."/>
            <person name="White B."/>
            <person name="Walker D."/>
            <person name="Woodward J."/>
            <person name="Winckler T."/>
            <person name="Tanaka Y."/>
            <person name="Shaulsky G."/>
            <person name="Schleicher M."/>
            <person name="Weinstock G."/>
            <person name="Rosenthal A."/>
            <person name="Cox E.C."/>
            <person name="Chisholm R.L."/>
            <person name="Gibbs R."/>
            <person name="Loomis W.F."/>
            <person name="Platzer M."/>
            <person name="Kay R.R."/>
            <person name="Williams J."/>
            <person name="Dear P.H."/>
            <person name="Noegel A.A."/>
            <person name="Barrell B."/>
            <person name="Kuspa A."/>
        </authorList>
    </citation>
    <scope>NUCLEOTIDE SEQUENCE [LARGE SCALE GENOMIC DNA]</scope>
    <source>
        <strain evidence="1 2">AX4</strain>
    </source>
</reference>
<keyword evidence="2" id="KW-1185">Reference proteome</keyword>
<dbReference type="EMBL" id="AAFI02000008">
    <property type="protein sequence ID" value="EAL71259.1"/>
    <property type="molecule type" value="Genomic_DNA"/>
</dbReference>
<dbReference type="GO" id="GO:0043161">
    <property type="term" value="P:proteasome-mediated ubiquitin-dependent protein catabolic process"/>
    <property type="evidence" value="ECO:0000318"/>
    <property type="project" value="GO_Central"/>
</dbReference>
<accession>Q75JX9</accession>
<dbReference type="RefSeq" id="XP_645286.1">
    <property type="nucleotide sequence ID" value="XM_640194.1"/>
</dbReference>
<evidence type="ECO:0000313" key="2">
    <source>
        <dbReference type="Proteomes" id="UP000002195"/>
    </source>
</evidence>
<comment type="caution">
    <text evidence="1">The sequence shown here is derived from an EMBL/GenBank/DDBJ whole genome shotgun (WGS) entry which is preliminary data.</text>
</comment>
<dbReference type="InterPro" id="IPR011989">
    <property type="entry name" value="ARM-like"/>
</dbReference>
<dbReference type="GO" id="GO:0030162">
    <property type="term" value="P:regulation of proteolysis"/>
    <property type="evidence" value="ECO:0000318"/>
    <property type="project" value="GO_Central"/>
</dbReference>
<evidence type="ECO:0008006" key="3">
    <source>
        <dbReference type="Google" id="ProtNLM"/>
    </source>
</evidence>
<protein>
    <recommendedName>
        <fullName evidence="3">BTB domain-containing protein</fullName>
    </recommendedName>
</protein>
<dbReference type="PaxDb" id="44689-DDB0168794"/>
<dbReference type="VEuPathDB" id="AmoebaDB:DDB_G0272214"/>
<dbReference type="InterPro" id="IPR016024">
    <property type="entry name" value="ARM-type_fold"/>
</dbReference>
<accession>Q559P8</accession>
<dbReference type="GO" id="GO:0031625">
    <property type="term" value="F:ubiquitin protein ligase binding"/>
    <property type="evidence" value="ECO:0000318"/>
    <property type="project" value="GO_Central"/>
</dbReference>
<sequence>MSTINHIESHFQASNQILHSNPSTLTFLENIDRLLNLTNSTYSGIQYTGIRGLNDFSCTSFKMLVIVFSKFRSMKSIFKLVNSPDEKVRSETLSLLWNFSAEESLKIKMFEERILNYIGCLFNYQDENLLLRTSAIIQNLCEFRFEKGAINQNQIKIVSQYKDLLSTIIQRSNHQDVRIKFLSCNTLCNLSMNEENRKLFQHMNIFQDVIGEFNKNYLNDIELPSSFNWVTLQPLLGLISSKDTQVQIFILYCVLSFSLSEKYNRRLWRVFANNHGIESLLKLKKSKIQLVSELSTKICTTLKIGKISYLHRQLNNNNNNKKQKIETLKHDSNECLENDISKLFNNENMFPDLIIKCKDKPNFYLHRSICVSRCPKLKIILDNQSINNDDSGDGRNGLKSSTGFEKEFLNLSGIGEKIISNINYGDRQIVQLELELYETFYEIAKWIYGIHSNSNLSSEVVAKSVMKIAYFLEVQDIIQECEYSLWHHIDLNNCSEILNLSLQCNSKQLENVTVEFILRNLDSIYFGNAKSDFLNHTFNQDLNINKLWYSGGTNNWTKLIKNHIINSYQLQQQKFKIEIHELNNQNNSNKNNNNNNINNNNNNLHFNNNININTNNIQHYSSYNDYDSYR</sequence>
<dbReference type="GO" id="GO:0005737">
    <property type="term" value="C:cytoplasm"/>
    <property type="evidence" value="ECO:0000318"/>
    <property type="project" value="GO_Central"/>
</dbReference>
<dbReference type="FunCoup" id="Q75JX9">
    <property type="interactions" value="620"/>
</dbReference>
<dbReference type="Gene3D" id="1.25.10.10">
    <property type="entry name" value="Leucine-rich Repeat Variant"/>
    <property type="match status" value="1"/>
</dbReference>
<dbReference type="PANTHER" id="PTHR24413">
    <property type="entry name" value="SPECKLE-TYPE POZ PROTEIN"/>
    <property type="match status" value="1"/>
</dbReference>
<dbReference type="KEGG" id="ddi:DDB_G0272214"/>
<dbReference type="AlphaFoldDB" id="Q75JX9"/>
<dbReference type="Proteomes" id="UP000002195">
    <property type="component" value="Unassembled WGS sequence"/>
</dbReference>
<name>Q75JX9_DICDI</name>
<dbReference type="Gene3D" id="3.30.710.10">
    <property type="entry name" value="Potassium Channel Kv1.1, Chain A"/>
    <property type="match status" value="1"/>
</dbReference>
<proteinExistence type="predicted"/>
<dbReference type="SUPFAM" id="SSF48371">
    <property type="entry name" value="ARM repeat"/>
    <property type="match status" value="1"/>
</dbReference>
<evidence type="ECO:0000313" key="1">
    <source>
        <dbReference type="EMBL" id="EAL71259.1"/>
    </source>
</evidence>
<dbReference type="eggNOG" id="ENOG502RDN8">
    <property type="taxonomic scope" value="Eukaryota"/>
</dbReference>
<dbReference type="InterPro" id="IPR011333">
    <property type="entry name" value="SKP1/BTB/POZ_sf"/>
</dbReference>
<dbReference type="GeneID" id="8618452"/>
<organism evidence="1 2">
    <name type="scientific">Dictyostelium discoideum</name>
    <name type="common">Social amoeba</name>
    <dbReference type="NCBI Taxonomy" id="44689"/>
    <lineage>
        <taxon>Eukaryota</taxon>
        <taxon>Amoebozoa</taxon>
        <taxon>Evosea</taxon>
        <taxon>Eumycetozoa</taxon>
        <taxon>Dictyostelia</taxon>
        <taxon>Dictyosteliales</taxon>
        <taxon>Dictyosteliaceae</taxon>
        <taxon>Dictyostelium</taxon>
    </lineage>
</organism>
<gene>
    <name evidence="1" type="ORF">DDB_G0272214</name>
</gene>